<dbReference type="SUPFAM" id="SSF48726">
    <property type="entry name" value="Immunoglobulin"/>
    <property type="match status" value="1"/>
</dbReference>
<evidence type="ECO:0000256" key="7">
    <source>
        <dbReference type="ARBA" id="ARBA00023180"/>
    </source>
</evidence>
<dbReference type="InterPro" id="IPR035897">
    <property type="entry name" value="Toll_tir_struct_dom_sf"/>
</dbReference>
<dbReference type="InterPro" id="IPR007110">
    <property type="entry name" value="Ig-like_dom"/>
</dbReference>
<dbReference type="Gene3D" id="3.40.50.10140">
    <property type="entry name" value="Toll/interleukin-1 receptor homology (TIR) domain"/>
    <property type="match status" value="1"/>
</dbReference>
<protein>
    <submittedName>
        <fullName evidence="13">Interleukin-18 receptor 1-like</fullName>
    </submittedName>
</protein>
<evidence type="ECO:0000256" key="10">
    <source>
        <dbReference type="SAM" id="SignalP"/>
    </source>
</evidence>
<dbReference type="SUPFAM" id="SSF52200">
    <property type="entry name" value="Toll/Interleukin receptor TIR domain"/>
    <property type="match status" value="1"/>
</dbReference>
<dbReference type="InterPro" id="IPR013783">
    <property type="entry name" value="Ig-like_fold"/>
</dbReference>
<accession>A0A673APQ4</accession>
<evidence type="ECO:0000256" key="8">
    <source>
        <dbReference type="ARBA" id="ARBA00023319"/>
    </source>
</evidence>
<dbReference type="PANTHER" id="PTHR11890">
    <property type="entry name" value="INTERLEUKIN-1 RECEPTOR FAMILY MEMBER"/>
    <property type="match status" value="1"/>
</dbReference>
<dbReference type="InterPro" id="IPR004074">
    <property type="entry name" value="IL-1_rcpt_I/II-typ"/>
</dbReference>
<evidence type="ECO:0000256" key="6">
    <source>
        <dbReference type="ARBA" id="ARBA00023157"/>
    </source>
</evidence>
<dbReference type="SMART" id="SM00255">
    <property type="entry name" value="TIR"/>
    <property type="match status" value="1"/>
</dbReference>
<dbReference type="InterPro" id="IPR000157">
    <property type="entry name" value="TIR_dom"/>
</dbReference>
<dbReference type="Ensembl" id="ENSSORT00005032262.1">
    <property type="protein sequence ID" value="ENSSORP00005031386.1"/>
    <property type="gene ID" value="ENSSORG00005014928.1"/>
</dbReference>
<keyword evidence="14" id="KW-1185">Reference proteome</keyword>
<dbReference type="Proteomes" id="UP000472271">
    <property type="component" value="Chromosome 3"/>
</dbReference>
<feature type="domain" description="TIR" evidence="11">
    <location>
        <begin position="370"/>
        <end position="516"/>
    </location>
</feature>
<organism evidence="13 14">
    <name type="scientific">Sphaeramia orbicularis</name>
    <name type="common">orbiculate cardinalfish</name>
    <dbReference type="NCBI Taxonomy" id="375764"/>
    <lineage>
        <taxon>Eukaryota</taxon>
        <taxon>Metazoa</taxon>
        <taxon>Chordata</taxon>
        <taxon>Craniata</taxon>
        <taxon>Vertebrata</taxon>
        <taxon>Euteleostomi</taxon>
        <taxon>Actinopterygii</taxon>
        <taxon>Neopterygii</taxon>
        <taxon>Teleostei</taxon>
        <taxon>Neoteleostei</taxon>
        <taxon>Acanthomorphata</taxon>
        <taxon>Gobiaria</taxon>
        <taxon>Kurtiformes</taxon>
        <taxon>Apogonoidei</taxon>
        <taxon>Apogonidae</taxon>
        <taxon>Apogoninae</taxon>
        <taxon>Sphaeramia</taxon>
    </lineage>
</organism>
<keyword evidence="5" id="KW-0520">NAD</keyword>
<feature type="signal peptide" evidence="10">
    <location>
        <begin position="1"/>
        <end position="26"/>
    </location>
</feature>
<evidence type="ECO:0000259" key="12">
    <source>
        <dbReference type="PROSITE" id="PS50835"/>
    </source>
</evidence>
<evidence type="ECO:0000313" key="13">
    <source>
        <dbReference type="Ensembl" id="ENSSORP00005031386.1"/>
    </source>
</evidence>
<dbReference type="PRINTS" id="PR01537">
    <property type="entry name" value="INTRLKN1R1F"/>
</dbReference>
<evidence type="ECO:0000256" key="4">
    <source>
        <dbReference type="ARBA" id="ARBA00022801"/>
    </source>
</evidence>
<dbReference type="AlphaFoldDB" id="A0A673APQ4"/>
<evidence type="ECO:0000256" key="2">
    <source>
        <dbReference type="ARBA" id="ARBA00022729"/>
    </source>
</evidence>
<dbReference type="GO" id="GO:0004908">
    <property type="term" value="F:interleukin-1 receptor activity"/>
    <property type="evidence" value="ECO:0007669"/>
    <property type="project" value="InterPro"/>
</dbReference>
<comment type="similarity">
    <text evidence="1">Belongs to the interleukin-1 receptor family.</text>
</comment>
<keyword evidence="9" id="KW-0472">Membrane</keyword>
<gene>
    <name evidence="13" type="primary">LOC115413798</name>
</gene>
<keyword evidence="3" id="KW-0677">Repeat</keyword>
<keyword evidence="6" id="KW-1015">Disulfide bond</keyword>
<evidence type="ECO:0000259" key="11">
    <source>
        <dbReference type="PROSITE" id="PS50104"/>
    </source>
</evidence>
<reference evidence="13" key="2">
    <citation type="submission" date="2025-08" db="UniProtKB">
        <authorList>
            <consortium name="Ensembl"/>
        </authorList>
    </citation>
    <scope>IDENTIFICATION</scope>
</reference>
<dbReference type="PROSITE" id="PS50835">
    <property type="entry name" value="IG_LIKE"/>
    <property type="match status" value="1"/>
</dbReference>
<dbReference type="Pfam" id="PF01582">
    <property type="entry name" value="TIR"/>
    <property type="match status" value="1"/>
</dbReference>
<reference evidence="13" key="1">
    <citation type="submission" date="2019-06" db="EMBL/GenBank/DDBJ databases">
        <authorList>
            <consortium name="Wellcome Sanger Institute Data Sharing"/>
        </authorList>
    </citation>
    <scope>NUCLEOTIDE SEQUENCE [LARGE SCALE GENOMIC DNA]</scope>
</reference>
<keyword evidence="4" id="KW-0378">Hydrolase</keyword>
<dbReference type="InterPro" id="IPR036179">
    <property type="entry name" value="Ig-like_dom_sf"/>
</dbReference>
<dbReference type="PRINTS" id="PR01536">
    <property type="entry name" value="INTRLKN1R12F"/>
</dbReference>
<evidence type="ECO:0000256" key="1">
    <source>
        <dbReference type="ARBA" id="ARBA00009752"/>
    </source>
</evidence>
<keyword evidence="2 10" id="KW-0732">Signal</keyword>
<dbReference type="PANTHER" id="PTHR11890:SF6">
    <property type="entry name" value="INTERLEUKIN-18 RECEPTOR 1"/>
    <property type="match status" value="1"/>
</dbReference>
<evidence type="ECO:0000256" key="9">
    <source>
        <dbReference type="SAM" id="Phobius"/>
    </source>
</evidence>
<keyword evidence="9" id="KW-0812">Transmembrane</keyword>
<dbReference type="SMART" id="SM00409">
    <property type="entry name" value="IG"/>
    <property type="match status" value="3"/>
</dbReference>
<dbReference type="Gene3D" id="2.60.40.10">
    <property type="entry name" value="Immunoglobulins"/>
    <property type="match status" value="3"/>
</dbReference>
<dbReference type="OrthoDB" id="9940746at2759"/>
<feature type="transmembrane region" description="Helical" evidence="9">
    <location>
        <begin position="324"/>
        <end position="346"/>
    </location>
</feature>
<evidence type="ECO:0000313" key="14">
    <source>
        <dbReference type="Proteomes" id="UP000472271"/>
    </source>
</evidence>
<reference evidence="13" key="3">
    <citation type="submission" date="2025-09" db="UniProtKB">
        <authorList>
            <consortium name="Ensembl"/>
        </authorList>
    </citation>
    <scope>IDENTIFICATION</scope>
</reference>
<feature type="chain" id="PRO_5025532505" evidence="10">
    <location>
        <begin position="27"/>
        <end position="532"/>
    </location>
</feature>
<dbReference type="RefSeq" id="XP_029982757.1">
    <property type="nucleotide sequence ID" value="XM_030126897.1"/>
</dbReference>
<dbReference type="InterPro" id="IPR015621">
    <property type="entry name" value="IL-1_rcpt_fam"/>
</dbReference>
<evidence type="ECO:0000256" key="5">
    <source>
        <dbReference type="ARBA" id="ARBA00023027"/>
    </source>
</evidence>
<dbReference type="InterPro" id="IPR003599">
    <property type="entry name" value="Ig_sub"/>
</dbReference>
<dbReference type="InParanoid" id="A0A673APQ4"/>
<dbReference type="PROSITE" id="PS50104">
    <property type="entry name" value="TIR"/>
    <property type="match status" value="1"/>
</dbReference>
<feature type="domain" description="Ig-like" evidence="12">
    <location>
        <begin position="213"/>
        <end position="313"/>
    </location>
</feature>
<dbReference type="GO" id="GO:0016787">
    <property type="term" value="F:hydrolase activity"/>
    <property type="evidence" value="ECO:0007669"/>
    <property type="project" value="UniProtKB-KW"/>
</dbReference>
<proteinExistence type="inferred from homology"/>
<keyword evidence="7" id="KW-0325">Glycoprotein</keyword>
<keyword evidence="8" id="KW-0393">Immunoglobulin domain</keyword>
<name>A0A673APQ4_9TELE</name>
<sequence length="532" mass="59860">MKVKETLLVPVLCLFTLFTGMCPVKPDEIYIKSGEMVALHCDHESHNVTWSSYTTQGKTQSSSLSSSEQNRMGILIHRSSFIILNASVIHQGNYSCSLGNTIIKSFRLAVYSARFGEYKEGTEYPVTCYMHESCTLTCPGNYIPDGNIPNITSNGIIWQKGDGRRVSVEEHYSLSCVHDRDQGVYICTRSYLYQGQIYNMTSTRKLTVKPEEPEQSPVILFPRDKDVFYVDLGSPLEVNCTADQCSEFDSVYWLSVDENKNSRVFFYATEENTSGQKLRMTASLVFKKVLEEDLFKNFSCKLDSTTQKSSVVTITLARKARRSYVPLAVSIVVTVLTMALTVVIYIKYKISLTLFIRDTLGCHRSISDGKSYDGYLMCYKSDTDAGLNTSERKWLEDVLEDRFGYNLCLNDRDVLPGQAIAETVLDCVEQSRTVILVPTSPDPGLESGLLTAIHEALVERQTRLVLIRTEATEGVRSGSLGEVLHLLSNVGHCVTWKGKDSEPLSSSFWKQLRYYLPPAQHSQKIHLLPQTV</sequence>
<dbReference type="GeneID" id="115413798"/>
<keyword evidence="9" id="KW-1133">Transmembrane helix</keyword>
<evidence type="ECO:0000256" key="3">
    <source>
        <dbReference type="ARBA" id="ARBA00022737"/>
    </source>
</evidence>